<dbReference type="GO" id="GO:0003725">
    <property type="term" value="F:double-stranded RNA binding"/>
    <property type="evidence" value="ECO:0007669"/>
    <property type="project" value="TreeGrafter"/>
</dbReference>
<dbReference type="SMART" id="SM00358">
    <property type="entry name" value="DSRM"/>
    <property type="match status" value="3"/>
</dbReference>
<evidence type="ECO:0000313" key="5">
    <source>
        <dbReference type="EMBL" id="ASK07703.1"/>
    </source>
</evidence>
<keyword evidence="1 2" id="KW-0694">RNA-binding</keyword>
<dbReference type="Gene3D" id="3.30.160.20">
    <property type="match status" value="3"/>
</dbReference>
<dbReference type="SUPFAM" id="SSF54768">
    <property type="entry name" value="dsRNA-binding domain-like"/>
    <property type="match status" value="3"/>
</dbReference>
<dbReference type="PANTHER" id="PTHR46205:SF3">
    <property type="entry name" value="LOQUACIOUS, ISOFORM B"/>
    <property type="match status" value="1"/>
</dbReference>
<dbReference type="PANTHER" id="PTHR46205">
    <property type="entry name" value="LOQUACIOUS, ISOFORM B"/>
    <property type="match status" value="1"/>
</dbReference>
<dbReference type="EMBL" id="KY996554">
    <property type="protein sequence ID" value="ASK07703.1"/>
    <property type="molecule type" value="mRNA"/>
</dbReference>
<dbReference type="GO" id="GO:0005634">
    <property type="term" value="C:nucleus"/>
    <property type="evidence" value="ECO:0007669"/>
    <property type="project" value="TreeGrafter"/>
</dbReference>
<dbReference type="GO" id="GO:0016442">
    <property type="term" value="C:RISC complex"/>
    <property type="evidence" value="ECO:0007669"/>
    <property type="project" value="TreeGrafter"/>
</dbReference>
<reference evidence="5" key="1">
    <citation type="submission" date="2017-04" db="EMBL/GenBank/DDBJ databases">
        <title>Identification of the RNA interference core genes in Artemia franciscana.</title>
        <authorList>
            <person name="Nguyen D.V."/>
            <person name="Christiaens O."/>
            <person name="De Vos S."/>
            <person name="Smagghe G."/>
            <person name="Bossier P."/>
        </authorList>
    </citation>
    <scope>NUCLEOTIDE SEQUENCE</scope>
</reference>
<dbReference type="GO" id="GO:0070920">
    <property type="term" value="P:regulation of regulatory ncRNA processing"/>
    <property type="evidence" value="ECO:0007669"/>
    <property type="project" value="TreeGrafter"/>
</dbReference>
<dbReference type="GO" id="GO:0030422">
    <property type="term" value="P:siRNA processing"/>
    <property type="evidence" value="ECO:0007669"/>
    <property type="project" value="TreeGrafter"/>
</dbReference>
<dbReference type="InterPro" id="IPR014720">
    <property type="entry name" value="dsRBD_dom"/>
</dbReference>
<dbReference type="GO" id="GO:0070578">
    <property type="term" value="C:RISC-loading complex"/>
    <property type="evidence" value="ECO:0007669"/>
    <property type="project" value="TreeGrafter"/>
</dbReference>
<proteinExistence type="evidence at transcript level"/>
<accession>A0A220QRP1</accession>
<protein>
    <submittedName>
        <fullName evidence="5">DsRNA-binding protein</fullName>
    </submittedName>
</protein>
<dbReference type="Pfam" id="PF00035">
    <property type="entry name" value="dsrm"/>
    <property type="match status" value="2"/>
</dbReference>
<evidence type="ECO:0000256" key="2">
    <source>
        <dbReference type="PROSITE-ProRule" id="PRU00266"/>
    </source>
</evidence>
<sequence length="445" mass="48266">MRDTLLKEHGEGHEKKFEILLVLDGSPGCLTGTATASSKSEAKKLAAVDILKKVIKLDDLKLKENEKEEIVNVLLSEDDSRELECPVDYIADLERKVTLKGLPTPIYNLVSQGGPPHQRTFVIQCKIGDEFDTVGVAGQKKAAKRDAAGKMLKKIEDASEKLTGVADKCKTQPDLATSEVENTSLPLCQSPASSKEATESGPENIKDVTTREVQSPKSVSEAVDNDPNSRTPPDFIASELEDTSLPLCESPEPAKVPTKSEYEVVENVKICDGQLPPNSVSKVADNNPDNPISQLEREVLIIGLPKPEYTVAEDLSHKMMFTMKCEIGEIFSTLGCASRKKEAKRIAAQAMLDELKSSRSLFSSSNGAESMSVSLEPNPTVSSMIDPCTTDELVSKVEQIEISCEETGSNVPSSEANRIAVGSPHYMNKLKELGDKLSELAESCD</sequence>
<feature type="compositionally biased region" description="Polar residues" evidence="3">
    <location>
        <begin position="179"/>
        <end position="195"/>
    </location>
</feature>
<feature type="region of interest" description="Disordered" evidence="3">
    <location>
        <begin position="176"/>
        <end position="231"/>
    </location>
</feature>
<evidence type="ECO:0000259" key="4">
    <source>
        <dbReference type="PROSITE" id="PS50137"/>
    </source>
</evidence>
<feature type="domain" description="DRBM" evidence="4">
    <location>
        <begin position="290"/>
        <end position="357"/>
    </location>
</feature>
<organism evidence="5">
    <name type="scientific">Artemia franciscana</name>
    <name type="common">Brine shrimp</name>
    <name type="synonym">Artemia sanfranciscana</name>
    <dbReference type="NCBI Taxonomy" id="6661"/>
    <lineage>
        <taxon>Eukaryota</taxon>
        <taxon>Metazoa</taxon>
        <taxon>Ecdysozoa</taxon>
        <taxon>Arthropoda</taxon>
        <taxon>Crustacea</taxon>
        <taxon>Branchiopoda</taxon>
        <taxon>Anostraca</taxon>
        <taxon>Artemiidae</taxon>
        <taxon>Artemia</taxon>
    </lineage>
</organism>
<dbReference type="AlphaFoldDB" id="A0A220QRP1"/>
<dbReference type="GO" id="GO:0035197">
    <property type="term" value="F:siRNA binding"/>
    <property type="evidence" value="ECO:0007669"/>
    <property type="project" value="TreeGrafter"/>
</dbReference>
<dbReference type="GO" id="GO:0005737">
    <property type="term" value="C:cytoplasm"/>
    <property type="evidence" value="ECO:0007669"/>
    <property type="project" value="TreeGrafter"/>
</dbReference>
<evidence type="ECO:0000256" key="1">
    <source>
        <dbReference type="ARBA" id="ARBA00022884"/>
    </source>
</evidence>
<dbReference type="InterPro" id="IPR051247">
    <property type="entry name" value="RLC_Component"/>
</dbReference>
<evidence type="ECO:0000256" key="3">
    <source>
        <dbReference type="SAM" id="MobiDB-lite"/>
    </source>
</evidence>
<feature type="domain" description="DRBM" evidence="4">
    <location>
        <begin position="1"/>
        <end position="56"/>
    </location>
</feature>
<dbReference type="PROSITE" id="PS50137">
    <property type="entry name" value="DS_RBD"/>
    <property type="match status" value="3"/>
</dbReference>
<name>A0A220QRP1_ARTSF</name>
<feature type="domain" description="DRBM" evidence="4">
    <location>
        <begin position="85"/>
        <end position="157"/>
    </location>
</feature>